<reference evidence="2" key="1">
    <citation type="submission" date="2021-01" db="EMBL/GenBank/DDBJ databases">
        <title>Whole genome shotgun sequence of Virgisporangium aliadipatigenens NBRC 105644.</title>
        <authorList>
            <person name="Komaki H."/>
            <person name="Tamura T."/>
        </authorList>
    </citation>
    <scope>NUCLEOTIDE SEQUENCE</scope>
    <source>
        <strain evidence="2">NBRC 105644</strain>
    </source>
</reference>
<dbReference type="EMBL" id="BOPF01000063">
    <property type="protein sequence ID" value="GIJ52052.1"/>
    <property type="molecule type" value="Genomic_DNA"/>
</dbReference>
<sequence>MGDRGRDRPPDQKVTRKAVAKNSDKKDKKSRTKKVVGRAGPAREAEGGLAKPKADRAGS</sequence>
<feature type="region of interest" description="Disordered" evidence="1">
    <location>
        <begin position="1"/>
        <end position="59"/>
    </location>
</feature>
<comment type="caution">
    <text evidence="2">The sequence shown here is derived from an EMBL/GenBank/DDBJ whole genome shotgun (WGS) entry which is preliminary data.</text>
</comment>
<dbReference type="AlphaFoldDB" id="A0A8J3YWM8"/>
<evidence type="ECO:0000313" key="3">
    <source>
        <dbReference type="Proteomes" id="UP000619260"/>
    </source>
</evidence>
<accession>A0A8J3YWM8</accession>
<keyword evidence="3" id="KW-1185">Reference proteome</keyword>
<proteinExistence type="predicted"/>
<feature type="compositionally biased region" description="Basic and acidic residues" evidence="1">
    <location>
        <begin position="1"/>
        <end position="14"/>
    </location>
</feature>
<organism evidence="2 3">
    <name type="scientific">Virgisporangium aliadipatigenens</name>
    <dbReference type="NCBI Taxonomy" id="741659"/>
    <lineage>
        <taxon>Bacteria</taxon>
        <taxon>Bacillati</taxon>
        <taxon>Actinomycetota</taxon>
        <taxon>Actinomycetes</taxon>
        <taxon>Micromonosporales</taxon>
        <taxon>Micromonosporaceae</taxon>
        <taxon>Virgisporangium</taxon>
    </lineage>
</organism>
<gene>
    <name evidence="2" type="ORF">Val02_89380</name>
</gene>
<evidence type="ECO:0000313" key="2">
    <source>
        <dbReference type="EMBL" id="GIJ52052.1"/>
    </source>
</evidence>
<name>A0A8J3YWM8_9ACTN</name>
<dbReference type="Proteomes" id="UP000619260">
    <property type="component" value="Unassembled WGS sequence"/>
</dbReference>
<protein>
    <submittedName>
        <fullName evidence="2">Uncharacterized protein</fullName>
    </submittedName>
</protein>
<evidence type="ECO:0000256" key="1">
    <source>
        <dbReference type="SAM" id="MobiDB-lite"/>
    </source>
</evidence>
<feature type="compositionally biased region" description="Basic and acidic residues" evidence="1">
    <location>
        <begin position="41"/>
        <end position="59"/>
    </location>
</feature>